<keyword evidence="1" id="KW-1133">Transmembrane helix</keyword>
<comment type="caution">
    <text evidence="2">The sequence shown here is derived from an EMBL/GenBank/DDBJ whole genome shotgun (WGS) entry which is preliminary data.</text>
</comment>
<dbReference type="VEuPathDB" id="MicrosporidiaDB:HERIO_349"/>
<dbReference type="EMBL" id="LVKB01000009">
    <property type="protein sequence ID" value="ORD97815.1"/>
    <property type="molecule type" value="Genomic_DNA"/>
</dbReference>
<evidence type="ECO:0000256" key="1">
    <source>
        <dbReference type="SAM" id="Phobius"/>
    </source>
</evidence>
<keyword evidence="3" id="KW-1185">Reference proteome</keyword>
<feature type="transmembrane region" description="Helical" evidence="1">
    <location>
        <begin position="12"/>
        <end position="38"/>
    </location>
</feature>
<sequence>MKCPSKYKINKTIIIAFILLNIIQTIGFFGKFLTYFYFWVVEDQIFKDNYYRITNILKMFFPLNLITSIFTCYSMNIRSAVAITISYYLQLIHLFTGTTFLFLTVFSFEKYYKISITNSTHTDPQTYGLVKERYGLRRTTSPIIDECVKEMESVINDTKLFIGISLLITLFIYMFTNIILLVKKSKKTTIKVPKTVTCMNAAMSNEKLGHVKIIV</sequence>
<dbReference type="VEuPathDB" id="MicrosporidiaDB:A0H76_1880"/>
<feature type="transmembrane region" description="Helical" evidence="1">
    <location>
        <begin position="85"/>
        <end position="108"/>
    </location>
</feature>
<gene>
    <name evidence="2" type="ORF">HERIO_349</name>
</gene>
<evidence type="ECO:0000313" key="2">
    <source>
        <dbReference type="EMBL" id="ORD97815.1"/>
    </source>
</evidence>
<evidence type="ECO:0000313" key="3">
    <source>
        <dbReference type="Proteomes" id="UP000192356"/>
    </source>
</evidence>
<dbReference type="Proteomes" id="UP000192356">
    <property type="component" value="Unassembled WGS sequence"/>
</dbReference>
<name>A0A1X0QDT2_9MICR</name>
<protein>
    <submittedName>
        <fullName evidence="2">Uncharacterized protein</fullName>
    </submittedName>
</protein>
<accession>A0A1X0QDT2</accession>
<keyword evidence="1" id="KW-0812">Transmembrane</keyword>
<feature type="transmembrane region" description="Helical" evidence="1">
    <location>
        <begin position="160"/>
        <end position="182"/>
    </location>
</feature>
<dbReference type="AlphaFoldDB" id="A0A1X0QDT2"/>
<feature type="transmembrane region" description="Helical" evidence="1">
    <location>
        <begin position="50"/>
        <end position="73"/>
    </location>
</feature>
<keyword evidence="1" id="KW-0472">Membrane</keyword>
<organism evidence="2 3">
    <name type="scientific">Hepatospora eriocheir</name>
    <dbReference type="NCBI Taxonomy" id="1081669"/>
    <lineage>
        <taxon>Eukaryota</taxon>
        <taxon>Fungi</taxon>
        <taxon>Fungi incertae sedis</taxon>
        <taxon>Microsporidia</taxon>
        <taxon>Hepatosporidae</taxon>
        <taxon>Hepatospora</taxon>
    </lineage>
</organism>
<reference evidence="2 3" key="1">
    <citation type="journal article" date="2017" name="Environ. Microbiol.">
        <title>Decay of the glycolytic pathway and adaptation to intranuclear parasitism within Enterocytozoonidae microsporidia.</title>
        <authorList>
            <person name="Wiredu Boakye D."/>
            <person name="Jaroenlak P."/>
            <person name="Prachumwat A."/>
            <person name="Williams T.A."/>
            <person name="Bateman K.S."/>
            <person name="Itsathitphaisarn O."/>
            <person name="Sritunyalucksana K."/>
            <person name="Paszkiewicz K.H."/>
            <person name="Moore K.A."/>
            <person name="Stentiford G.D."/>
            <person name="Williams B.A."/>
        </authorList>
    </citation>
    <scope>NUCLEOTIDE SEQUENCE [LARGE SCALE GENOMIC DNA]</scope>
    <source>
        <strain evidence="2 3">GB1</strain>
    </source>
</reference>
<proteinExistence type="predicted"/>